<organism evidence="1 2">
    <name type="scientific">Allacma fusca</name>
    <dbReference type="NCBI Taxonomy" id="39272"/>
    <lineage>
        <taxon>Eukaryota</taxon>
        <taxon>Metazoa</taxon>
        <taxon>Ecdysozoa</taxon>
        <taxon>Arthropoda</taxon>
        <taxon>Hexapoda</taxon>
        <taxon>Collembola</taxon>
        <taxon>Symphypleona</taxon>
        <taxon>Sminthuridae</taxon>
        <taxon>Allacma</taxon>
    </lineage>
</organism>
<proteinExistence type="predicted"/>
<dbReference type="AlphaFoldDB" id="A0A8J2K4B7"/>
<accession>A0A8J2K4B7</accession>
<evidence type="ECO:0000313" key="1">
    <source>
        <dbReference type="EMBL" id="CAG7719769.1"/>
    </source>
</evidence>
<sequence length="35" mass="3810">PTNSAIEECNAYYATMENVLVGLRCLINSEIPSPP</sequence>
<name>A0A8J2K4B7_9HEXA</name>
<comment type="caution">
    <text evidence="1">The sequence shown here is derived from an EMBL/GenBank/DDBJ whole genome shotgun (WGS) entry which is preliminary data.</text>
</comment>
<protein>
    <submittedName>
        <fullName evidence="1">Uncharacterized protein</fullName>
    </submittedName>
</protein>
<evidence type="ECO:0000313" key="2">
    <source>
        <dbReference type="Proteomes" id="UP000708208"/>
    </source>
</evidence>
<dbReference type="EMBL" id="CAJVCH010064384">
    <property type="protein sequence ID" value="CAG7719769.1"/>
    <property type="molecule type" value="Genomic_DNA"/>
</dbReference>
<keyword evidence="2" id="KW-1185">Reference proteome</keyword>
<feature type="non-terminal residue" evidence="1">
    <location>
        <position position="1"/>
    </location>
</feature>
<gene>
    <name evidence="1" type="ORF">AFUS01_LOCUS9075</name>
</gene>
<reference evidence="1" key="1">
    <citation type="submission" date="2021-06" db="EMBL/GenBank/DDBJ databases">
        <authorList>
            <person name="Hodson N. C."/>
            <person name="Mongue J. A."/>
            <person name="Jaron S. K."/>
        </authorList>
    </citation>
    <scope>NUCLEOTIDE SEQUENCE</scope>
</reference>
<dbReference type="Proteomes" id="UP000708208">
    <property type="component" value="Unassembled WGS sequence"/>
</dbReference>